<sequence length="145" mass="16878">MMRLLIKIIFTIAPFLYMGLIWILSSMPDNVVIQLSDEKLDGFFKESLHLIEFAILYILFIVALLVNKQLIFPLHIASAIVAIFYGFIDEIHQAFIPFRSATLIDAIKDMIGVFVLAFIVHHTYFSHRENKISQLMHKVERWVNL</sequence>
<dbReference type="AlphaFoldDB" id="A0AAJ1WI98"/>
<evidence type="ECO:0000313" key="3">
    <source>
        <dbReference type="Proteomes" id="UP001237207"/>
    </source>
</evidence>
<gene>
    <name evidence="2" type="ORF">J2S13_000519</name>
</gene>
<keyword evidence="3" id="KW-1185">Reference proteome</keyword>
<dbReference type="EMBL" id="JAUSUC010000004">
    <property type="protein sequence ID" value="MDQ0214123.1"/>
    <property type="molecule type" value="Genomic_DNA"/>
</dbReference>
<proteinExistence type="predicted"/>
<feature type="transmembrane region" description="Helical" evidence="1">
    <location>
        <begin position="70"/>
        <end position="88"/>
    </location>
</feature>
<organism evidence="2 3">
    <name type="scientific">Oikeobacillus pervagus</name>
    <dbReference type="NCBI Taxonomy" id="1325931"/>
    <lineage>
        <taxon>Bacteria</taxon>
        <taxon>Bacillati</taxon>
        <taxon>Bacillota</taxon>
        <taxon>Bacilli</taxon>
        <taxon>Bacillales</taxon>
        <taxon>Bacillaceae</taxon>
        <taxon>Oikeobacillus</taxon>
    </lineage>
</organism>
<feature type="transmembrane region" description="Helical" evidence="1">
    <location>
        <begin position="100"/>
        <end position="120"/>
    </location>
</feature>
<accession>A0AAJ1WI98</accession>
<dbReference type="Proteomes" id="UP001237207">
    <property type="component" value="Unassembled WGS sequence"/>
</dbReference>
<reference evidence="2" key="1">
    <citation type="submission" date="2023-07" db="EMBL/GenBank/DDBJ databases">
        <title>Genomic Encyclopedia of Type Strains, Phase IV (KMG-IV): sequencing the most valuable type-strain genomes for metagenomic binning, comparative biology and taxonomic classification.</title>
        <authorList>
            <person name="Goeker M."/>
        </authorList>
    </citation>
    <scope>NUCLEOTIDE SEQUENCE</scope>
    <source>
        <strain evidence="2">DSM 23947</strain>
    </source>
</reference>
<comment type="caution">
    <text evidence="2">The sequence shown here is derived from an EMBL/GenBank/DDBJ whole genome shotgun (WGS) entry which is preliminary data.</text>
</comment>
<name>A0AAJ1WI98_9BACI</name>
<feature type="transmembrane region" description="Helical" evidence="1">
    <location>
        <begin position="47"/>
        <end position="65"/>
    </location>
</feature>
<evidence type="ECO:0000313" key="2">
    <source>
        <dbReference type="EMBL" id="MDQ0214123.1"/>
    </source>
</evidence>
<evidence type="ECO:0000256" key="1">
    <source>
        <dbReference type="SAM" id="Phobius"/>
    </source>
</evidence>
<keyword evidence="1" id="KW-0812">Transmembrane</keyword>
<dbReference type="NCBIfam" id="NF037970">
    <property type="entry name" value="vanZ_1"/>
    <property type="match status" value="1"/>
</dbReference>
<keyword evidence="1" id="KW-1133">Transmembrane helix</keyword>
<keyword evidence="1" id="KW-0472">Membrane</keyword>
<protein>
    <submittedName>
        <fullName evidence="2">VanZ family protein</fullName>
    </submittedName>
</protein>
<feature type="transmembrane region" description="Helical" evidence="1">
    <location>
        <begin position="5"/>
        <end position="27"/>
    </location>
</feature>